<accession>A0AAD5S0R1</accession>
<feature type="compositionally biased region" description="Polar residues" evidence="1">
    <location>
        <begin position="243"/>
        <end position="252"/>
    </location>
</feature>
<reference evidence="2" key="1">
    <citation type="submission" date="2022-07" db="EMBL/GenBank/DDBJ databases">
        <title>Draft genome sequence of Zalerion maritima ATCC 34329, a (micro)plastics degrading marine fungus.</title>
        <authorList>
            <person name="Paco A."/>
            <person name="Goncalves M.F.M."/>
            <person name="Rocha-Santos T.A.P."/>
            <person name="Alves A."/>
        </authorList>
    </citation>
    <scope>NUCLEOTIDE SEQUENCE</scope>
    <source>
        <strain evidence="2">ATCC 34329</strain>
    </source>
</reference>
<sequence>MIRLPPTVISISIGEVQDYEKRRQKRALKESLRGTVLETLKRTKSNAERVEAASNETAIDHSFETAPHSSIQSQACSPTLLVERIDNLRLESDTPSSQIKSPEQLFPAWYGMDGLGYDPGEPSSNISPVFEEPPGLLGRRVRQTEILVPDVAPSRRWVPPASAASSSQSRAGDIAATPRAVPSNTRDLSRRPGTPFRSSARSVSPESERSTSFGSVVQQRAFSPGSQRSLSVGDSAPDRTPSRVPSASQNHPGKSGGGTARHGRYRSFSANCTSKLRGDAIPDEDPSSSSAFSIYNDGLPPQEQPQTPFHLPESRHRSRIVTPFTAPAARGRSRTVDDTPTSTRYRSPQGMIEPGFLGLYGGTENQDDLLLFQEGERRLGTGTPGFPLLFWDSVRHRYVSFGEELEQPVGPALLGCKDPQEMPRAQPGGQKALGRLHRLRANVKGRWIGHLGE</sequence>
<proteinExistence type="predicted"/>
<dbReference type="EMBL" id="JAKWBI020000004">
    <property type="protein sequence ID" value="KAJ2907136.1"/>
    <property type="molecule type" value="Genomic_DNA"/>
</dbReference>
<name>A0AAD5S0R1_9PEZI</name>
<comment type="caution">
    <text evidence="2">The sequence shown here is derived from an EMBL/GenBank/DDBJ whole genome shotgun (WGS) entry which is preliminary data.</text>
</comment>
<evidence type="ECO:0000256" key="1">
    <source>
        <dbReference type="SAM" id="MobiDB-lite"/>
    </source>
</evidence>
<feature type="region of interest" description="Disordered" evidence="1">
    <location>
        <begin position="156"/>
        <end position="314"/>
    </location>
</feature>
<feature type="region of interest" description="Disordered" evidence="1">
    <location>
        <begin position="326"/>
        <end position="350"/>
    </location>
</feature>
<feature type="compositionally biased region" description="Polar residues" evidence="1">
    <location>
        <begin position="196"/>
        <end position="232"/>
    </location>
</feature>
<organism evidence="2 3">
    <name type="scientific">Zalerion maritima</name>
    <dbReference type="NCBI Taxonomy" id="339359"/>
    <lineage>
        <taxon>Eukaryota</taxon>
        <taxon>Fungi</taxon>
        <taxon>Dikarya</taxon>
        <taxon>Ascomycota</taxon>
        <taxon>Pezizomycotina</taxon>
        <taxon>Sordariomycetes</taxon>
        <taxon>Lulworthiomycetidae</taxon>
        <taxon>Lulworthiales</taxon>
        <taxon>Lulworthiaceae</taxon>
        <taxon>Zalerion</taxon>
    </lineage>
</organism>
<dbReference type="Proteomes" id="UP001201980">
    <property type="component" value="Unassembled WGS sequence"/>
</dbReference>
<dbReference type="AlphaFoldDB" id="A0AAD5S0R1"/>
<evidence type="ECO:0000313" key="3">
    <source>
        <dbReference type="Proteomes" id="UP001201980"/>
    </source>
</evidence>
<feature type="compositionally biased region" description="Low complexity" evidence="1">
    <location>
        <begin position="156"/>
        <end position="171"/>
    </location>
</feature>
<protein>
    <submittedName>
        <fullName evidence="2">Uncharacterized protein</fullName>
    </submittedName>
</protein>
<keyword evidence="3" id="KW-1185">Reference proteome</keyword>
<gene>
    <name evidence="2" type="ORF">MKZ38_007651</name>
</gene>
<evidence type="ECO:0000313" key="2">
    <source>
        <dbReference type="EMBL" id="KAJ2907136.1"/>
    </source>
</evidence>